<dbReference type="SMART" id="SM00904">
    <property type="entry name" value="Flavokinase"/>
    <property type="match status" value="1"/>
</dbReference>
<evidence type="ECO:0000256" key="12">
    <source>
        <dbReference type="ARBA" id="ARBA00023268"/>
    </source>
</evidence>
<evidence type="ECO:0000256" key="9">
    <source>
        <dbReference type="ARBA" id="ARBA00022777"/>
    </source>
</evidence>
<dbReference type="PIRSF" id="PIRSF004491">
    <property type="entry name" value="FAD_Synth"/>
    <property type="match status" value="1"/>
</dbReference>
<keyword evidence="12" id="KW-0511">Multifunctional enzyme</keyword>
<keyword evidence="10 15" id="KW-0274">FAD</keyword>
<comment type="similarity">
    <text evidence="15">Belongs to the ribF family.</text>
</comment>
<keyword evidence="7 15" id="KW-0548">Nucleotidyltransferase</keyword>
<evidence type="ECO:0000256" key="6">
    <source>
        <dbReference type="ARBA" id="ARBA00022679"/>
    </source>
</evidence>
<evidence type="ECO:0000256" key="3">
    <source>
        <dbReference type="ARBA" id="ARBA00005201"/>
    </source>
</evidence>
<keyword evidence="6 15" id="KW-0808">Transferase</keyword>
<keyword evidence="9 15" id="KW-0418">Kinase</keyword>
<dbReference type="Pfam" id="PF06574">
    <property type="entry name" value="FAD_syn"/>
    <property type="match status" value="1"/>
</dbReference>
<dbReference type="RefSeq" id="WP_086488331.1">
    <property type="nucleotide sequence ID" value="NZ_MSLT01000012.1"/>
</dbReference>
<dbReference type="EC" id="2.7.1.26" evidence="15"/>
<dbReference type="InterPro" id="IPR023465">
    <property type="entry name" value="Riboflavin_kinase_dom_sf"/>
</dbReference>
<keyword evidence="4 15" id="KW-0285">Flavoprotein</keyword>
<dbReference type="GO" id="GO:0003919">
    <property type="term" value="F:FMN adenylyltransferase activity"/>
    <property type="evidence" value="ECO:0007669"/>
    <property type="project" value="UniProtKB-UniRule"/>
</dbReference>
<keyword evidence="8 15" id="KW-0547">Nucleotide-binding</keyword>
<reference evidence="17 18" key="1">
    <citation type="submission" date="2016-12" db="EMBL/GenBank/DDBJ databases">
        <title>Thioflexothrix psekupsii D3 genome sequencing and assembly.</title>
        <authorList>
            <person name="Fomenkov A."/>
            <person name="Vincze T."/>
            <person name="Grabovich M."/>
            <person name="Anton B.P."/>
            <person name="Dubinina G."/>
            <person name="Orlova M."/>
            <person name="Belousova E."/>
            <person name="Roberts R.J."/>
        </authorList>
    </citation>
    <scope>NUCLEOTIDE SEQUENCE [LARGE SCALE GENOMIC DNA]</scope>
    <source>
        <strain evidence="17">D3</strain>
    </source>
</reference>
<organism evidence="17 18">
    <name type="scientific">Thioflexithrix psekupsensis</name>
    <dbReference type="NCBI Taxonomy" id="1570016"/>
    <lineage>
        <taxon>Bacteria</taxon>
        <taxon>Pseudomonadati</taxon>
        <taxon>Pseudomonadota</taxon>
        <taxon>Gammaproteobacteria</taxon>
        <taxon>Thiotrichales</taxon>
        <taxon>Thioflexithrix</taxon>
    </lineage>
</organism>
<proteinExistence type="inferred from homology"/>
<evidence type="ECO:0000256" key="4">
    <source>
        <dbReference type="ARBA" id="ARBA00022630"/>
    </source>
</evidence>
<comment type="catalytic activity">
    <reaction evidence="13 15">
        <text>riboflavin + ATP = FMN + ADP + H(+)</text>
        <dbReference type="Rhea" id="RHEA:14357"/>
        <dbReference type="ChEBI" id="CHEBI:15378"/>
        <dbReference type="ChEBI" id="CHEBI:30616"/>
        <dbReference type="ChEBI" id="CHEBI:57986"/>
        <dbReference type="ChEBI" id="CHEBI:58210"/>
        <dbReference type="ChEBI" id="CHEBI:456216"/>
        <dbReference type="EC" id="2.7.1.26"/>
    </reaction>
</comment>
<evidence type="ECO:0000256" key="13">
    <source>
        <dbReference type="ARBA" id="ARBA00047880"/>
    </source>
</evidence>
<comment type="pathway">
    <text evidence="2 15">Cofactor biosynthesis; FAD biosynthesis; FAD from FMN: step 1/1.</text>
</comment>
<evidence type="ECO:0000313" key="17">
    <source>
        <dbReference type="EMBL" id="OUD14551.1"/>
    </source>
</evidence>
<evidence type="ECO:0000256" key="8">
    <source>
        <dbReference type="ARBA" id="ARBA00022741"/>
    </source>
</evidence>
<keyword evidence="11 15" id="KW-0067">ATP-binding</keyword>
<name>A0A251X9A1_9GAMM</name>
<dbReference type="NCBIfam" id="NF004159">
    <property type="entry name" value="PRK05627.1-2"/>
    <property type="match status" value="1"/>
</dbReference>
<keyword evidence="18" id="KW-1185">Reference proteome</keyword>
<dbReference type="NCBIfam" id="TIGR00083">
    <property type="entry name" value="ribF"/>
    <property type="match status" value="1"/>
</dbReference>
<evidence type="ECO:0000259" key="16">
    <source>
        <dbReference type="SMART" id="SM00904"/>
    </source>
</evidence>
<gene>
    <name evidence="17" type="ORF">TPSD3_09680</name>
</gene>
<dbReference type="Gene3D" id="3.40.50.620">
    <property type="entry name" value="HUPs"/>
    <property type="match status" value="1"/>
</dbReference>
<dbReference type="SUPFAM" id="SSF52374">
    <property type="entry name" value="Nucleotidylyl transferase"/>
    <property type="match status" value="1"/>
</dbReference>
<evidence type="ECO:0000256" key="14">
    <source>
        <dbReference type="ARBA" id="ARBA00049494"/>
    </source>
</evidence>
<comment type="function">
    <text evidence="1">Catalyzes the phosphorylation of riboflavin to FMN followed by the adenylation of FMN to FAD.</text>
</comment>
<comment type="pathway">
    <text evidence="3 15">Cofactor biosynthesis; FMN biosynthesis; FMN from riboflavin (ATP route): step 1/1.</text>
</comment>
<dbReference type="CDD" id="cd02064">
    <property type="entry name" value="FAD_synthetase_N"/>
    <property type="match status" value="1"/>
</dbReference>
<evidence type="ECO:0000256" key="7">
    <source>
        <dbReference type="ARBA" id="ARBA00022695"/>
    </source>
</evidence>
<dbReference type="PANTHER" id="PTHR22749:SF6">
    <property type="entry name" value="RIBOFLAVIN KINASE"/>
    <property type="match status" value="1"/>
</dbReference>
<evidence type="ECO:0000256" key="10">
    <source>
        <dbReference type="ARBA" id="ARBA00022827"/>
    </source>
</evidence>
<comment type="catalytic activity">
    <reaction evidence="14 15">
        <text>FMN + ATP + H(+) = FAD + diphosphate</text>
        <dbReference type="Rhea" id="RHEA:17237"/>
        <dbReference type="ChEBI" id="CHEBI:15378"/>
        <dbReference type="ChEBI" id="CHEBI:30616"/>
        <dbReference type="ChEBI" id="CHEBI:33019"/>
        <dbReference type="ChEBI" id="CHEBI:57692"/>
        <dbReference type="ChEBI" id="CHEBI:58210"/>
        <dbReference type="EC" id="2.7.7.2"/>
    </reaction>
</comment>
<dbReference type="InterPro" id="IPR015864">
    <property type="entry name" value="FAD_synthase"/>
</dbReference>
<dbReference type="InterPro" id="IPR023468">
    <property type="entry name" value="Riboflavin_kinase"/>
</dbReference>
<dbReference type="UniPathway" id="UPA00277">
    <property type="reaction ID" value="UER00407"/>
</dbReference>
<dbReference type="NCBIfam" id="NF004160">
    <property type="entry name" value="PRK05627.1-3"/>
    <property type="match status" value="1"/>
</dbReference>
<keyword evidence="5 15" id="KW-0288">FMN</keyword>
<dbReference type="GO" id="GO:0006747">
    <property type="term" value="P:FAD biosynthetic process"/>
    <property type="evidence" value="ECO:0007669"/>
    <property type="project" value="UniProtKB-UniRule"/>
</dbReference>
<dbReference type="OrthoDB" id="9803667at2"/>
<feature type="domain" description="Riboflavin kinase" evidence="16">
    <location>
        <begin position="183"/>
        <end position="307"/>
    </location>
</feature>
<dbReference type="NCBIfam" id="NF004163">
    <property type="entry name" value="PRK05627.1-6"/>
    <property type="match status" value="1"/>
</dbReference>
<dbReference type="FunFam" id="3.40.50.620:FF:000021">
    <property type="entry name" value="Riboflavin biosynthesis protein"/>
    <property type="match status" value="1"/>
</dbReference>
<dbReference type="UniPathway" id="UPA00276">
    <property type="reaction ID" value="UER00406"/>
</dbReference>
<protein>
    <recommendedName>
        <fullName evidence="15">Riboflavin biosynthesis protein</fullName>
    </recommendedName>
    <domain>
        <recommendedName>
            <fullName evidence="15">Riboflavin kinase</fullName>
            <ecNumber evidence="15">2.7.1.26</ecNumber>
        </recommendedName>
        <alternativeName>
            <fullName evidence="15">Flavokinase</fullName>
        </alternativeName>
    </domain>
    <domain>
        <recommendedName>
            <fullName evidence="15">FMN adenylyltransferase</fullName>
            <ecNumber evidence="15">2.7.7.2</ecNumber>
        </recommendedName>
        <alternativeName>
            <fullName evidence="15">FAD pyrophosphorylase</fullName>
        </alternativeName>
        <alternativeName>
            <fullName evidence="15">FAD synthase</fullName>
        </alternativeName>
    </domain>
</protein>
<dbReference type="GO" id="GO:0009398">
    <property type="term" value="P:FMN biosynthetic process"/>
    <property type="evidence" value="ECO:0007669"/>
    <property type="project" value="UniProtKB-UniRule"/>
</dbReference>
<dbReference type="Proteomes" id="UP000194798">
    <property type="component" value="Unassembled WGS sequence"/>
</dbReference>
<evidence type="ECO:0000256" key="1">
    <source>
        <dbReference type="ARBA" id="ARBA00002121"/>
    </source>
</evidence>
<dbReference type="NCBIfam" id="NF004162">
    <property type="entry name" value="PRK05627.1-5"/>
    <property type="match status" value="1"/>
</dbReference>
<evidence type="ECO:0000256" key="2">
    <source>
        <dbReference type="ARBA" id="ARBA00004726"/>
    </source>
</evidence>
<dbReference type="Pfam" id="PF01687">
    <property type="entry name" value="Flavokinase"/>
    <property type="match status" value="1"/>
</dbReference>
<accession>A0A251X9A1</accession>
<dbReference type="AlphaFoldDB" id="A0A251X9A1"/>
<evidence type="ECO:0000256" key="5">
    <source>
        <dbReference type="ARBA" id="ARBA00022643"/>
    </source>
</evidence>
<evidence type="ECO:0000256" key="15">
    <source>
        <dbReference type="PIRNR" id="PIRNR004491"/>
    </source>
</evidence>
<dbReference type="GO" id="GO:0008531">
    <property type="term" value="F:riboflavin kinase activity"/>
    <property type="evidence" value="ECO:0007669"/>
    <property type="project" value="UniProtKB-UniRule"/>
</dbReference>
<evidence type="ECO:0000256" key="11">
    <source>
        <dbReference type="ARBA" id="ARBA00022840"/>
    </source>
</evidence>
<dbReference type="GO" id="GO:0005524">
    <property type="term" value="F:ATP binding"/>
    <property type="evidence" value="ECO:0007669"/>
    <property type="project" value="UniProtKB-UniRule"/>
</dbReference>
<dbReference type="Gene3D" id="2.40.30.30">
    <property type="entry name" value="Riboflavin kinase-like"/>
    <property type="match status" value="1"/>
</dbReference>
<dbReference type="InterPro" id="IPR002606">
    <property type="entry name" value="Riboflavin_kinase_bac"/>
</dbReference>
<dbReference type="InterPro" id="IPR014729">
    <property type="entry name" value="Rossmann-like_a/b/a_fold"/>
</dbReference>
<dbReference type="EC" id="2.7.7.2" evidence="15"/>
<dbReference type="InterPro" id="IPR015865">
    <property type="entry name" value="Riboflavin_kinase_bac/euk"/>
</dbReference>
<dbReference type="PANTHER" id="PTHR22749">
    <property type="entry name" value="RIBOFLAVIN KINASE/FMN ADENYLYLTRANSFERASE"/>
    <property type="match status" value="1"/>
</dbReference>
<dbReference type="GO" id="GO:0009231">
    <property type="term" value="P:riboflavin biosynthetic process"/>
    <property type="evidence" value="ECO:0007669"/>
    <property type="project" value="InterPro"/>
</dbReference>
<sequence>MEFIRHLSQLRPRHRGCVATIGNFDGVHRGHQMLLQRLLQHATALHLPTTVMIFEPQPTEFFMPEYAPARLTRLREKLMTLRLYGVDRVLCMRFDPQFAQCAADDFIRHLLIDGLQVRHVVIGDDFHFGRGREGTVSTLARAGERHGFTVESYPAFLLNGERVSSTRIRQALAQGDMQLAYELLGRPYTVCGRVGYGQQRGRTIGFPTANIALHRLKSPISGVFAVYLHGLHDCPLPGIANLGMRPTVGGKYHLLEVHLFDINEMFYGQYVEIEFVKKIRDEQRFESFSALKIQIEQDVIQAKQALLS</sequence>
<dbReference type="EMBL" id="MSLT01000012">
    <property type="protein sequence ID" value="OUD14551.1"/>
    <property type="molecule type" value="Genomic_DNA"/>
</dbReference>
<evidence type="ECO:0000313" key="18">
    <source>
        <dbReference type="Proteomes" id="UP000194798"/>
    </source>
</evidence>
<comment type="caution">
    <text evidence="17">The sequence shown here is derived from an EMBL/GenBank/DDBJ whole genome shotgun (WGS) entry which is preliminary data.</text>
</comment>
<dbReference type="SUPFAM" id="SSF82114">
    <property type="entry name" value="Riboflavin kinase-like"/>
    <property type="match status" value="1"/>
</dbReference>